<gene>
    <name evidence="2" type="ORF">M23134_06571</name>
</gene>
<sequence length="295" mass="34541">MEMKEILSKIRHYEVRIRKAVNAQMRGSYDSVFKGSGLEFDDVREYQYGDDVRRIDWNVSAKGEETYIKVFREEKEQTIYFLLDVSDSQKVGTKKRTKLDVGKEICSVLALSAVKEASQVGLICFSDRKERYIKPDKGMKKGYEIVLNLFKLIPESGQTNITKFIHYALNLMKRRSIVILVSDFIDNQNYLHSLKAMARKHDLIVIHLLDEKEMKMPKLGIVPLVDKETQKTVWINTSARSFRKGLIDRYRYNRQGLEATCRKYRANYLNVKTNEDIVPKLIKLFKVRNKKINVK</sequence>
<dbReference type="Pfam" id="PF01882">
    <property type="entry name" value="DUF58"/>
    <property type="match status" value="1"/>
</dbReference>
<dbReference type="EMBL" id="AAWS01000025">
    <property type="protein sequence ID" value="EAY27261.1"/>
    <property type="molecule type" value="Genomic_DNA"/>
</dbReference>
<evidence type="ECO:0000313" key="3">
    <source>
        <dbReference type="Proteomes" id="UP000004095"/>
    </source>
</evidence>
<name>A1ZQV6_MICM2</name>
<evidence type="ECO:0000259" key="1">
    <source>
        <dbReference type="Pfam" id="PF01882"/>
    </source>
</evidence>
<proteinExistence type="predicted"/>
<keyword evidence="3" id="KW-1185">Reference proteome</keyword>
<dbReference type="AlphaFoldDB" id="A1ZQV6"/>
<evidence type="ECO:0000313" key="2">
    <source>
        <dbReference type="EMBL" id="EAY27261.1"/>
    </source>
</evidence>
<dbReference type="Proteomes" id="UP000004095">
    <property type="component" value="Unassembled WGS sequence"/>
</dbReference>
<dbReference type="eggNOG" id="COG1721">
    <property type="taxonomic scope" value="Bacteria"/>
</dbReference>
<accession>A1ZQV6</accession>
<dbReference type="Gene3D" id="3.40.50.410">
    <property type="entry name" value="von Willebrand factor, type A domain"/>
    <property type="match status" value="1"/>
</dbReference>
<reference evidence="2 3" key="1">
    <citation type="submission" date="2007-01" db="EMBL/GenBank/DDBJ databases">
        <authorList>
            <person name="Haygood M."/>
            <person name="Podell S."/>
            <person name="Anderson C."/>
            <person name="Hopkinson B."/>
            <person name="Roe K."/>
            <person name="Barbeau K."/>
            <person name="Gaasterland T."/>
            <person name="Ferriera S."/>
            <person name="Johnson J."/>
            <person name="Kravitz S."/>
            <person name="Beeson K."/>
            <person name="Sutton G."/>
            <person name="Rogers Y.-H."/>
            <person name="Friedman R."/>
            <person name="Frazier M."/>
            <person name="Venter J.C."/>
        </authorList>
    </citation>
    <scope>NUCLEOTIDE SEQUENCE [LARGE SCALE GENOMIC DNA]</scope>
    <source>
        <strain evidence="2 3">ATCC 23134</strain>
    </source>
</reference>
<dbReference type="InterPro" id="IPR036465">
    <property type="entry name" value="vWFA_dom_sf"/>
</dbReference>
<feature type="domain" description="DUF58" evidence="1">
    <location>
        <begin position="42"/>
        <end position="254"/>
    </location>
</feature>
<dbReference type="PANTHER" id="PTHR33608">
    <property type="entry name" value="BLL2464 PROTEIN"/>
    <property type="match status" value="1"/>
</dbReference>
<comment type="caution">
    <text evidence="2">The sequence shown here is derived from an EMBL/GenBank/DDBJ whole genome shotgun (WGS) entry which is preliminary data.</text>
</comment>
<dbReference type="CDD" id="cd00198">
    <property type="entry name" value="vWFA"/>
    <property type="match status" value="1"/>
</dbReference>
<organism evidence="2 3">
    <name type="scientific">Microscilla marina ATCC 23134</name>
    <dbReference type="NCBI Taxonomy" id="313606"/>
    <lineage>
        <taxon>Bacteria</taxon>
        <taxon>Pseudomonadati</taxon>
        <taxon>Bacteroidota</taxon>
        <taxon>Cytophagia</taxon>
        <taxon>Cytophagales</taxon>
        <taxon>Microscillaceae</taxon>
        <taxon>Microscilla</taxon>
    </lineage>
</organism>
<dbReference type="PANTHER" id="PTHR33608:SF6">
    <property type="entry name" value="BLL2464 PROTEIN"/>
    <property type="match status" value="1"/>
</dbReference>
<dbReference type="SUPFAM" id="SSF53300">
    <property type="entry name" value="vWA-like"/>
    <property type="match status" value="1"/>
</dbReference>
<dbReference type="InterPro" id="IPR002881">
    <property type="entry name" value="DUF58"/>
</dbReference>
<protein>
    <recommendedName>
        <fullName evidence="1">DUF58 domain-containing protein</fullName>
    </recommendedName>
</protein>